<name>A0A1L9RRU2_ASPWE</name>
<dbReference type="OrthoDB" id="4504921at2759"/>
<organism evidence="2 3">
    <name type="scientific">Aspergillus wentii DTO 134E9</name>
    <dbReference type="NCBI Taxonomy" id="1073089"/>
    <lineage>
        <taxon>Eukaryota</taxon>
        <taxon>Fungi</taxon>
        <taxon>Dikarya</taxon>
        <taxon>Ascomycota</taxon>
        <taxon>Pezizomycotina</taxon>
        <taxon>Eurotiomycetes</taxon>
        <taxon>Eurotiomycetidae</taxon>
        <taxon>Eurotiales</taxon>
        <taxon>Aspergillaceae</taxon>
        <taxon>Aspergillus</taxon>
        <taxon>Aspergillus subgen. Cremei</taxon>
    </lineage>
</organism>
<dbReference type="EMBL" id="KV878211">
    <property type="protein sequence ID" value="OJJ37632.1"/>
    <property type="molecule type" value="Genomic_DNA"/>
</dbReference>
<dbReference type="GeneID" id="63746571"/>
<keyword evidence="1" id="KW-0472">Membrane</keyword>
<feature type="transmembrane region" description="Helical" evidence="1">
    <location>
        <begin position="121"/>
        <end position="142"/>
    </location>
</feature>
<dbReference type="Proteomes" id="UP000184383">
    <property type="component" value="Unassembled WGS sequence"/>
</dbReference>
<dbReference type="RefSeq" id="XP_040691308.1">
    <property type="nucleotide sequence ID" value="XM_040830723.1"/>
</dbReference>
<feature type="transmembrane region" description="Helical" evidence="1">
    <location>
        <begin position="78"/>
        <end position="101"/>
    </location>
</feature>
<reference evidence="3" key="1">
    <citation type="journal article" date="2017" name="Genome Biol.">
        <title>Comparative genomics reveals high biological diversity and specific adaptations in the industrially and medically important fungal genus Aspergillus.</title>
        <authorList>
            <person name="de Vries R.P."/>
            <person name="Riley R."/>
            <person name="Wiebenga A."/>
            <person name="Aguilar-Osorio G."/>
            <person name="Amillis S."/>
            <person name="Uchima C.A."/>
            <person name="Anderluh G."/>
            <person name="Asadollahi M."/>
            <person name="Askin M."/>
            <person name="Barry K."/>
            <person name="Battaglia E."/>
            <person name="Bayram O."/>
            <person name="Benocci T."/>
            <person name="Braus-Stromeyer S.A."/>
            <person name="Caldana C."/>
            <person name="Canovas D."/>
            <person name="Cerqueira G.C."/>
            <person name="Chen F."/>
            <person name="Chen W."/>
            <person name="Choi C."/>
            <person name="Clum A."/>
            <person name="Dos Santos R.A."/>
            <person name="Damasio A.R."/>
            <person name="Diallinas G."/>
            <person name="Emri T."/>
            <person name="Fekete E."/>
            <person name="Flipphi M."/>
            <person name="Freyberg S."/>
            <person name="Gallo A."/>
            <person name="Gournas C."/>
            <person name="Habgood R."/>
            <person name="Hainaut M."/>
            <person name="Harispe M.L."/>
            <person name="Henrissat B."/>
            <person name="Hilden K.S."/>
            <person name="Hope R."/>
            <person name="Hossain A."/>
            <person name="Karabika E."/>
            <person name="Karaffa L."/>
            <person name="Karanyi Z."/>
            <person name="Krasevec N."/>
            <person name="Kuo A."/>
            <person name="Kusch H."/>
            <person name="LaButti K."/>
            <person name="Lagendijk E.L."/>
            <person name="Lapidus A."/>
            <person name="Levasseur A."/>
            <person name="Lindquist E."/>
            <person name="Lipzen A."/>
            <person name="Logrieco A.F."/>
            <person name="MacCabe A."/>
            <person name="Maekelae M.R."/>
            <person name="Malavazi I."/>
            <person name="Melin P."/>
            <person name="Meyer V."/>
            <person name="Mielnichuk N."/>
            <person name="Miskei M."/>
            <person name="Molnar A.P."/>
            <person name="Mule G."/>
            <person name="Ngan C.Y."/>
            <person name="Orejas M."/>
            <person name="Orosz E."/>
            <person name="Ouedraogo J.P."/>
            <person name="Overkamp K.M."/>
            <person name="Park H.-S."/>
            <person name="Perrone G."/>
            <person name="Piumi F."/>
            <person name="Punt P.J."/>
            <person name="Ram A.F."/>
            <person name="Ramon A."/>
            <person name="Rauscher S."/>
            <person name="Record E."/>
            <person name="Riano-Pachon D.M."/>
            <person name="Robert V."/>
            <person name="Roehrig J."/>
            <person name="Ruller R."/>
            <person name="Salamov A."/>
            <person name="Salih N.S."/>
            <person name="Samson R.A."/>
            <person name="Sandor E."/>
            <person name="Sanguinetti M."/>
            <person name="Schuetze T."/>
            <person name="Sepcic K."/>
            <person name="Shelest E."/>
            <person name="Sherlock G."/>
            <person name="Sophianopoulou V."/>
            <person name="Squina F.M."/>
            <person name="Sun H."/>
            <person name="Susca A."/>
            <person name="Todd R.B."/>
            <person name="Tsang A."/>
            <person name="Unkles S.E."/>
            <person name="van de Wiele N."/>
            <person name="van Rossen-Uffink D."/>
            <person name="Oliveira J.V."/>
            <person name="Vesth T.C."/>
            <person name="Visser J."/>
            <person name="Yu J.-H."/>
            <person name="Zhou M."/>
            <person name="Andersen M.R."/>
            <person name="Archer D.B."/>
            <person name="Baker S.E."/>
            <person name="Benoit I."/>
            <person name="Brakhage A.A."/>
            <person name="Braus G.H."/>
            <person name="Fischer R."/>
            <person name="Frisvad J.C."/>
            <person name="Goldman G.H."/>
            <person name="Houbraken J."/>
            <person name="Oakley B."/>
            <person name="Pocsi I."/>
            <person name="Scazzocchio C."/>
            <person name="Seiboth B."/>
            <person name="vanKuyk P.A."/>
            <person name="Wortman J."/>
            <person name="Dyer P.S."/>
            <person name="Grigoriev I.V."/>
        </authorList>
    </citation>
    <scope>NUCLEOTIDE SEQUENCE [LARGE SCALE GENOMIC DNA]</scope>
    <source>
        <strain evidence="3">DTO 134E9</strain>
    </source>
</reference>
<proteinExistence type="predicted"/>
<feature type="transmembrane region" description="Helical" evidence="1">
    <location>
        <begin position="207"/>
        <end position="225"/>
    </location>
</feature>
<dbReference type="AlphaFoldDB" id="A0A1L9RRU2"/>
<evidence type="ECO:0000313" key="3">
    <source>
        <dbReference type="Proteomes" id="UP000184383"/>
    </source>
</evidence>
<accession>A0A1L9RRU2</accession>
<protein>
    <submittedName>
        <fullName evidence="2">Uncharacterized protein</fullName>
    </submittedName>
</protein>
<gene>
    <name evidence="2" type="ORF">ASPWEDRAFT_171101</name>
</gene>
<dbReference type="VEuPathDB" id="FungiDB:ASPWEDRAFT_171101"/>
<evidence type="ECO:0000313" key="2">
    <source>
        <dbReference type="EMBL" id="OJJ37632.1"/>
    </source>
</evidence>
<feature type="transmembrane region" description="Helical" evidence="1">
    <location>
        <begin position="237"/>
        <end position="258"/>
    </location>
</feature>
<keyword evidence="3" id="KW-1185">Reference proteome</keyword>
<sequence length="333" mass="37474">MAPRRGGGGGGSSGWGYDDSSPWNQDYSFSFNYYPAVFKGSIKVTLIFDFLLLIALLAFLVWSFIANKPIRKSQGLPLTALITSIVFYLVDDALDIVHRFFWILEVTVKQSWVVMLMIQRIFYLVAFLFLFYAFYQIIQTYLKRIANGAKAFTAVTFVHWAVLAILTALSITDFSMYIALQVMFVNSDSDVFDLSSHYAKVTGSRSILYWVASLEILLWAAFISTKSNILRQSGKTGTIAFAIASLFFFIVNITIMIIDIRYDIEADFLPWYIAARTPETIVQSLCTLGIYGGLLFCCSQWTAPAAGYPDMYQAPMQAPNQHMSSSVVQSHGR</sequence>
<evidence type="ECO:0000256" key="1">
    <source>
        <dbReference type="SAM" id="Phobius"/>
    </source>
</evidence>
<keyword evidence="1" id="KW-0812">Transmembrane</keyword>
<keyword evidence="1" id="KW-1133">Transmembrane helix</keyword>
<feature type="transmembrane region" description="Helical" evidence="1">
    <location>
        <begin position="154"/>
        <end position="180"/>
    </location>
</feature>
<feature type="transmembrane region" description="Helical" evidence="1">
    <location>
        <begin position="44"/>
        <end position="66"/>
    </location>
</feature>